<feature type="transmembrane region" description="Helical" evidence="1">
    <location>
        <begin position="23"/>
        <end position="43"/>
    </location>
</feature>
<organism evidence="3 4">
    <name type="scientific">Serendipita indica (strain DSM 11827)</name>
    <name type="common">Root endophyte fungus</name>
    <name type="synonym">Piriformospora indica</name>
    <dbReference type="NCBI Taxonomy" id="1109443"/>
    <lineage>
        <taxon>Eukaryota</taxon>
        <taxon>Fungi</taxon>
        <taxon>Dikarya</taxon>
        <taxon>Basidiomycota</taxon>
        <taxon>Agaricomycotina</taxon>
        <taxon>Agaricomycetes</taxon>
        <taxon>Sebacinales</taxon>
        <taxon>Serendipitaceae</taxon>
        <taxon>Serendipita</taxon>
    </lineage>
</organism>
<dbReference type="Proteomes" id="UP000007148">
    <property type="component" value="Unassembled WGS sequence"/>
</dbReference>
<name>G4TVP3_SERID</name>
<dbReference type="InParanoid" id="G4TVP3"/>
<keyword evidence="1" id="KW-1133">Transmembrane helix</keyword>
<evidence type="ECO:0000259" key="2">
    <source>
        <dbReference type="Pfam" id="PF20151"/>
    </source>
</evidence>
<protein>
    <recommendedName>
        <fullName evidence="2">DUF6533 domain-containing protein</fullName>
    </recommendedName>
</protein>
<evidence type="ECO:0000313" key="3">
    <source>
        <dbReference type="EMBL" id="CCA75386.1"/>
    </source>
</evidence>
<dbReference type="EMBL" id="CAFZ01000442">
    <property type="protein sequence ID" value="CCA75386.1"/>
    <property type="molecule type" value="Genomic_DNA"/>
</dbReference>
<dbReference type="HOGENOM" id="CLU_176460_0_0_1"/>
<sequence>MSASAQSPISPQFNALIVSALEGTFYIMLAALVIWLWDILLNLDVEISVMWSRKGAIAKTFYALIRYCPLFVVLPNVLIYNPIRTNPPSDNLYVLQTAPHAN</sequence>
<keyword evidence="4" id="KW-1185">Reference proteome</keyword>
<feature type="domain" description="DUF6533" evidence="2">
    <location>
        <begin position="26"/>
        <end position="71"/>
    </location>
</feature>
<dbReference type="OrthoDB" id="2958007at2759"/>
<reference evidence="3 4" key="1">
    <citation type="journal article" date="2011" name="PLoS Pathog.">
        <title>Endophytic Life Strategies Decoded by Genome and Transcriptome Analyses of the Mutualistic Root Symbiont Piriformospora indica.</title>
        <authorList>
            <person name="Zuccaro A."/>
            <person name="Lahrmann U."/>
            <person name="Guldener U."/>
            <person name="Langen G."/>
            <person name="Pfiffi S."/>
            <person name="Biedenkopf D."/>
            <person name="Wong P."/>
            <person name="Samans B."/>
            <person name="Grimm C."/>
            <person name="Basiewicz M."/>
            <person name="Murat C."/>
            <person name="Martin F."/>
            <person name="Kogel K.H."/>
        </authorList>
    </citation>
    <scope>NUCLEOTIDE SEQUENCE [LARGE SCALE GENOMIC DNA]</scope>
    <source>
        <strain evidence="3 4">DSM 11827</strain>
    </source>
</reference>
<comment type="caution">
    <text evidence="3">The sequence shown here is derived from an EMBL/GenBank/DDBJ whole genome shotgun (WGS) entry which is preliminary data.</text>
</comment>
<accession>G4TVP3</accession>
<evidence type="ECO:0000313" key="4">
    <source>
        <dbReference type="Proteomes" id="UP000007148"/>
    </source>
</evidence>
<dbReference type="AlphaFoldDB" id="G4TVP3"/>
<evidence type="ECO:0000256" key="1">
    <source>
        <dbReference type="SAM" id="Phobius"/>
    </source>
</evidence>
<keyword evidence="1" id="KW-0472">Membrane</keyword>
<proteinExistence type="predicted"/>
<dbReference type="Pfam" id="PF20151">
    <property type="entry name" value="DUF6533"/>
    <property type="match status" value="1"/>
</dbReference>
<gene>
    <name evidence="3" type="ORF">PIIN_09370</name>
</gene>
<feature type="transmembrane region" description="Helical" evidence="1">
    <location>
        <begin position="64"/>
        <end position="83"/>
    </location>
</feature>
<keyword evidence="1" id="KW-0812">Transmembrane</keyword>
<dbReference type="InterPro" id="IPR045340">
    <property type="entry name" value="DUF6533"/>
</dbReference>